<feature type="compositionally biased region" description="Pro residues" evidence="1">
    <location>
        <begin position="1"/>
        <end position="10"/>
    </location>
</feature>
<protein>
    <submittedName>
        <fullName evidence="2">Uncharacterized protein</fullName>
    </submittedName>
</protein>
<dbReference type="EMBL" id="JAVIJP010000100">
    <property type="protein sequence ID" value="KAL3615396.1"/>
    <property type="molecule type" value="Genomic_DNA"/>
</dbReference>
<dbReference type="Proteomes" id="UP001632038">
    <property type="component" value="Unassembled WGS sequence"/>
</dbReference>
<gene>
    <name evidence="2" type="ORF">CASFOL_041057</name>
</gene>
<feature type="region of interest" description="Disordered" evidence="1">
    <location>
        <begin position="229"/>
        <end position="261"/>
    </location>
</feature>
<feature type="compositionally biased region" description="Acidic residues" evidence="1">
    <location>
        <begin position="245"/>
        <end position="254"/>
    </location>
</feature>
<feature type="compositionally biased region" description="Pro residues" evidence="1">
    <location>
        <begin position="25"/>
        <end position="66"/>
    </location>
</feature>
<feature type="compositionally biased region" description="Low complexity" evidence="1">
    <location>
        <begin position="11"/>
        <end position="24"/>
    </location>
</feature>
<keyword evidence="3" id="KW-1185">Reference proteome</keyword>
<evidence type="ECO:0000313" key="2">
    <source>
        <dbReference type="EMBL" id="KAL3615396.1"/>
    </source>
</evidence>
<dbReference type="PANTHER" id="PTHR37173:SF1">
    <property type="entry name" value="PROLINE-RICH FAMILY PROTEIN"/>
    <property type="match status" value="1"/>
</dbReference>
<sequence length="277" mass="30242">MAPSTPPPPDTSNTTNATTAARPPFQNPPRPPPTNPHLFYSPPPSRLPSNPNPNYPQLAPRPPHPQDPSHFLYPVASSGRGFISRPLPMPAGGSSPRPPYVFPYLDPGQGNPGFARPNHIPHVLLGSGLGSSGNAGVTPLVVKGIPVSSSNHPMVGPPLNPAYDNNGHNNLRDRNRDDTLTTVRDRKVRMTENASLYTLCRSWLRNGFPEETQPQYLDAAKTLPKPLPVAATQTVNSSDKVAEDKEGEDEDNESLDQLSEKELLQRHIKRAKRVRSR</sequence>
<accession>A0ABD3BDC6</accession>
<feature type="region of interest" description="Disordered" evidence="1">
    <location>
        <begin position="1"/>
        <end position="74"/>
    </location>
</feature>
<evidence type="ECO:0000313" key="3">
    <source>
        <dbReference type="Proteomes" id="UP001632038"/>
    </source>
</evidence>
<feature type="region of interest" description="Disordered" evidence="1">
    <location>
        <begin position="153"/>
        <end position="177"/>
    </location>
</feature>
<proteinExistence type="predicted"/>
<dbReference type="PANTHER" id="PTHR37173">
    <property type="entry name" value="HYDROXYPROLINE-RICH GLYCOPROTEIN FAMILY PROTEIN"/>
    <property type="match status" value="1"/>
</dbReference>
<dbReference type="AlphaFoldDB" id="A0ABD3BDC6"/>
<evidence type="ECO:0000256" key="1">
    <source>
        <dbReference type="SAM" id="MobiDB-lite"/>
    </source>
</evidence>
<comment type="caution">
    <text evidence="2">The sequence shown here is derived from an EMBL/GenBank/DDBJ whole genome shotgun (WGS) entry which is preliminary data.</text>
</comment>
<reference evidence="3" key="1">
    <citation type="journal article" date="2024" name="IScience">
        <title>Strigolactones Initiate the Formation of Haustorium-like Structures in Castilleja.</title>
        <authorList>
            <person name="Buerger M."/>
            <person name="Peterson D."/>
            <person name="Chory J."/>
        </authorList>
    </citation>
    <scope>NUCLEOTIDE SEQUENCE [LARGE SCALE GENOMIC DNA]</scope>
</reference>
<name>A0ABD3BDC6_9LAMI</name>
<organism evidence="2 3">
    <name type="scientific">Castilleja foliolosa</name>
    <dbReference type="NCBI Taxonomy" id="1961234"/>
    <lineage>
        <taxon>Eukaryota</taxon>
        <taxon>Viridiplantae</taxon>
        <taxon>Streptophyta</taxon>
        <taxon>Embryophyta</taxon>
        <taxon>Tracheophyta</taxon>
        <taxon>Spermatophyta</taxon>
        <taxon>Magnoliopsida</taxon>
        <taxon>eudicotyledons</taxon>
        <taxon>Gunneridae</taxon>
        <taxon>Pentapetalae</taxon>
        <taxon>asterids</taxon>
        <taxon>lamiids</taxon>
        <taxon>Lamiales</taxon>
        <taxon>Orobanchaceae</taxon>
        <taxon>Pedicularideae</taxon>
        <taxon>Castillejinae</taxon>
        <taxon>Castilleja</taxon>
    </lineage>
</organism>